<protein>
    <submittedName>
        <fullName evidence="1">Uncharacterized protein</fullName>
    </submittedName>
</protein>
<name>A0A2K9NJN9_9PROT</name>
<dbReference type="KEGG" id="ncb:C0V82_23295"/>
<dbReference type="EMBL" id="CP025613">
    <property type="protein sequence ID" value="AUN33300.1"/>
    <property type="molecule type" value="Genomic_DNA"/>
</dbReference>
<accession>A0A2K9NJN9</accession>
<dbReference type="OrthoDB" id="7690128at2"/>
<proteinExistence type="predicted"/>
<keyword evidence="1" id="KW-0614">Plasmid</keyword>
<organism evidence="1 2">
    <name type="scientific">Niveispirillum cyanobacteriorum</name>
    <dbReference type="NCBI Taxonomy" id="1612173"/>
    <lineage>
        <taxon>Bacteria</taxon>
        <taxon>Pseudomonadati</taxon>
        <taxon>Pseudomonadota</taxon>
        <taxon>Alphaproteobacteria</taxon>
        <taxon>Rhodospirillales</taxon>
        <taxon>Azospirillaceae</taxon>
        <taxon>Niveispirillum</taxon>
    </lineage>
</organism>
<evidence type="ECO:0000313" key="1">
    <source>
        <dbReference type="EMBL" id="AUN33300.1"/>
    </source>
</evidence>
<dbReference type="AlphaFoldDB" id="A0A2K9NJN9"/>
<dbReference type="RefSeq" id="WP_102114816.1">
    <property type="nucleotide sequence ID" value="NZ_BMGN01000001.1"/>
</dbReference>
<sequence>MGLILAPRHYEWPVHVPVPNPGIPGQFETRRLLARFQPLPNSEEEELLTGLARAGRQRDQRRERLRLTLKGLSGLTDREGEEIAFDEEVMEQVLDDARLVAALDKAYMASVAGVEPGKPAAVKEGYVLDQSNSFKFPIEVELPDPARPGRTVTHRLMGTFKELGLSASVSSRDLAGDATLDVQGFQTPDGKQVPWEQAKKVALDDPAITNALLVAYQRGLDGVAVQARREKN</sequence>
<gene>
    <name evidence="1" type="ORF">C0V82_23295</name>
</gene>
<reference evidence="1 2" key="1">
    <citation type="submission" date="2017-12" db="EMBL/GenBank/DDBJ databases">
        <title>Genomes of bacteria within cyanobacterial aggregates.</title>
        <authorList>
            <person name="Cai H."/>
        </authorList>
    </citation>
    <scope>NUCLEOTIDE SEQUENCE [LARGE SCALE GENOMIC DNA]</scope>
    <source>
        <strain evidence="1 2">TH16</strain>
        <plasmid evidence="1 2">unnamed1</plasmid>
    </source>
</reference>
<geneLocation type="plasmid" evidence="1 2">
    <name>unnamed1</name>
</geneLocation>
<evidence type="ECO:0000313" key="2">
    <source>
        <dbReference type="Proteomes" id="UP000234752"/>
    </source>
</evidence>
<dbReference type="Proteomes" id="UP000234752">
    <property type="component" value="Plasmid unnamed1"/>
</dbReference>
<keyword evidence="2" id="KW-1185">Reference proteome</keyword>